<dbReference type="EC" id="3.1.3.1" evidence="4"/>
<dbReference type="Proteomes" id="UP000076848">
    <property type="component" value="Unassembled WGS sequence"/>
</dbReference>
<protein>
    <submittedName>
        <fullName evidence="4">Alkaline phosphatase L</fullName>
        <ecNumber evidence="4">3.1.3.1</ecNumber>
    </submittedName>
</protein>
<evidence type="ECO:0000313" key="5">
    <source>
        <dbReference type="Proteomes" id="UP000076848"/>
    </source>
</evidence>
<evidence type="ECO:0000259" key="3">
    <source>
        <dbReference type="Pfam" id="PF12849"/>
    </source>
</evidence>
<evidence type="ECO:0000256" key="1">
    <source>
        <dbReference type="ARBA" id="ARBA00008725"/>
    </source>
</evidence>
<dbReference type="EMBL" id="FKIF01000006">
    <property type="protein sequence ID" value="SAI69105.1"/>
    <property type="molecule type" value="Genomic_DNA"/>
</dbReference>
<feature type="signal peptide" evidence="2">
    <location>
        <begin position="1"/>
        <end position="25"/>
    </location>
</feature>
<dbReference type="SUPFAM" id="SSF53850">
    <property type="entry name" value="Periplasmic binding protein-like II"/>
    <property type="match status" value="1"/>
</dbReference>
<organism evidence="4 5">
    <name type="scientific">Bordetella ansorpii</name>
    <dbReference type="NCBI Taxonomy" id="288768"/>
    <lineage>
        <taxon>Bacteria</taxon>
        <taxon>Pseudomonadati</taxon>
        <taxon>Pseudomonadota</taxon>
        <taxon>Betaproteobacteria</taxon>
        <taxon>Burkholderiales</taxon>
        <taxon>Alcaligenaceae</taxon>
        <taxon>Bordetella</taxon>
    </lineage>
</organism>
<dbReference type="OrthoDB" id="9801510at2"/>
<sequence>MMFPSPILSAMALAGLIFLPVSTWAQSVVTGGATEPQALYEVILPADGVQFSYVGTGSGAAKNAVLNNNGALFGHPGRSVPMAASDLRITPAEDAAYTVAHITSPATPADQWGPVLQMPAYVMAVGIPFNKTNVSGIPEALNFRRVATSLAPDVLDLCGIFSGRITAWTQIAGSNRTGPITVLYRADHSGTSVLLGNYLNAACSGSTEINLTGGAYDVDQSSFAAQFPGGAVPANFLAVAGSDAMDAAVVSTQGAVGYASVDTLGPLVSDTSRVAQVAGASATAVNIVAAASSLAPPIGSAGGLTRAAWMPNFGNPASGYPIVGFSSLVVSQCFIGADPNGTYNTMMEFLNGLYASSTLPGVAALPAAWRIAAVNTFLNNASGRYMNIQNGSICNLQGKPLL</sequence>
<dbReference type="InterPro" id="IPR050962">
    <property type="entry name" value="Phosphate-bind_PstS"/>
</dbReference>
<keyword evidence="2" id="KW-0732">Signal</keyword>
<proteinExistence type="inferred from homology"/>
<dbReference type="PANTHER" id="PTHR42996">
    <property type="entry name" value="PHOSPHATE-BINDING PROTEIN PSTS"/>
    <property type="match status" value="1"/>
</dbReference>
<comment type="similarity">
    <text evidence="1">Belongs to the PstS family.</text>
</comment>
<dbReference type="RefSeq" id="WP_066126905.1">
    <property type="nucleotide sequence ID" value="NZ_FKIF01000006.1"/>
</dbReference>
<dbReference type="InterPro" id="IPR024370">
    <property type="entry name" value="PBP_domain"/>
</dbReference>
<dbReference type="Gene3D" id="3.40.190.10">
    <property type="entry name" value="Periplasmic binding protein-like II"/>
    <property type="match status" value="2"/>
</dbReference>
<feature type="domain" description="PBP" evidence="3">
    <location>
        <begin position="47"/>
        <end position="290"/>
    </location>
</feature>
<accession>A0A157SF93</accession>
<dbReference type="PANTHER" id="PTHR42996:SF1">
    <property type="entry name" value="PHOSPHATE-BINDING PROTEIN PSTS"/>
    <property type="match status" value="1"/>
</dbReference>
<name>A0A157SF93_9BORD</name>
<dbReference type="Pfam" id="PF12849">
    <property type="entry name" value="PBP_like_2"/>
    <property type="match status" value="1"/>
</dbReference>
<gene>
    <name evidence="4" type="primary">pstS</name>
    <name evidence="4" type="ORF">SAMEA3906486_02302</name>
</gene>
<reference evidence="4 5" key="1">
    <citation type="submission" date="2016-04" db="EMBL/GenBank/DDBJ databases">
        <authorList>
            <consortium name="Pathogen Informatics"/>
        </authorList>
    </citation>
    <scope>NUCLEOTIDE SEQUENCE [LARGE SCALE GENOMIC DNA]</scope>
    <source>
        <strain evidence="4 5">H050680373</strain>
    </source>
</reference>
<keyword evidence="5" id="KW-1185">Reference proteome</keyword>
<feature type="chain" id="PRO_5007616173" evidence="2">
    <location>
        <begin position="26"/>
        <end position="402"/>
    </location>
</feature>
<dbReference type="STRING" id="288768.SAMEA3906486_02302"/>
<evidence type="ECO:0000256" key="2">
    <source>
        <dbReference type="SAM" id="SignalP"/>
    </source>
</evidence>
<dbReference type="AlphaFoldDB" id="A0A157SF93"/>
<dbReference type="GO" id="GO:0004035">
    <property type="term" value="F:alkaline phosphatase activity"/>
    <property type="evidence" value="ECO:0007669"/>
    <property type="project" value="UniProtKB-EC"/>
</dbReference>
<keyword evidence="4" id="KW-0378">Hydrolase</keyword>
<evidence type="ECO:0000313" key="4">
    <source>
        <dbReference type="EMBL" id="SAI69105.1"/>
    </source>
</evidence>